<organism evidence="2 3">
    <name type="scientific">Geobacillus proteiniphilus</name>
    <dbReference type="NCBI Taxonomy" id="860353"/>
    <lineage>
        <taxon>Bacteria</taxon>
        <taxon>Bacillati</taxon>
        <taxon>Bacillota</taxon>
        <taxon>Bacilli</taxon>
        <taxon>Bacillales</taxon>
        <taxon>Anoxybacillaceae</taxon>
        <taxon>Geobacillus</taxon>
    </lineage>
</organism>
<reference evidence="3" key="2">
    <citation type="submission" date="2017-01" db="EMBL/GenBank/DDBJ databases">
        <title>Genome sequencing and annotation of Geobacillus sp. 1017, a Hydrocarbon-Oxidizing Thermophilic Bacterium Isolated from a Heavy Oil Reservoir (China).</title>
        <authorList>
            <person name="Kadnikov V.V."/>
            <person name="Mardanov A.V."/>
            <person name="Poltaraus A.B."/>
            <person name="Sokolova D.S."/>
            <person name="Semenova E.M."/>
            <person name="Ravin N.V."/>
            <person name="Tourova T.P."/>
            <person name="Nazina T.N."/>
        </authorList>
    </citation>
    <scope>NUCLEOTIDE SEQUENCE [LARGE SCALE GENOMIC DNA]</scope>
    <source>
        <strain evidence="3">1017</strain>
    </source>
</reference>
<gene>
    <name evidence="2" type="ORF">BRO54_0922</name>
</gene>
<sequence length="55" mass="6345">MVIFLVFCVLFHGIIKTRFRYVVQHLTKSSVIMEVGGFFVFGFLVFLVKDVVMGE</sequence>
<dbReference type="AlphaFoldDB" id="A0A1Q5T5H5"/>
<evidence type="ECO:0000313" key="3">
    <source>
        <dbReference type="Proteomes" id="UP000186030"/>
    </source>
</evidence>
<dbReference type="EMBL" id="MQMG01000007">
    <property type="protein sequence ID" value="OKO95487.1"/>
    <property type="molecule type" value="Genomic_DNA"/>
</dbReference>
<keyword evidence="1" id="KW-1133">Transmembrane helix</keyword>
<name>A0A1Q5T5H5_9BACL</name>
<protein>
    <submittedName>
        <fullName evidence="2">Uncharacterized protein</fullName>
    </submittedName>
</protein>
<evidence type="ECO:0000256" key="1">
    <source>
        <dbReference type="SAM" id="Phobius"/>
    </source>
</evidence>
<comment type="caution">
    <text evidence="2">The sequence shown here is derived from an EMBL/GenBank/DDBJ whole genome shotgun (WGS) entry which is preliminary data.</text>
</comment>
<evidence type="ECO:0000313" key="2">
    <source>
        <dbReference type="EMBL" id="OKO95487.1"/>
    </source>
</evidence>
<accession>A0A1Q5T5H5</accession>
<keyword evidence="1" id="KW-0812">Transmembrane</keyword>
<keyword evidence="1" id="KW-0472">Membrane</keyword>
<dbReference type="Proteomes" id="UP000186030">
    <property type="component" value="Unassembled WGS sequence"/>
</dbReference>
<proteinExistence type="predicted"/>
<feature type="transmembrane region" description="Helical" evidence="1">
    <location>
        <begin position="30"/>
        <end position="48"/>
    </location>
</feature>
<reference evidence="2 3" key="1">
    <citation type="submission" date="2016-11" db="EMBL/GenBank/DDBJ databases">
        <authorList>
            <person name="Kadnikov V."/>
            <person name="Nazina T."/>
        </authorList>
    </citation>
    <scope>NUCLEOTIDE SEQUENCE [LARGE SCALE GENOMIC DNA]</scope>
    <source>
        <strain evidence="2 3">1017</strain>
    </source>
</reference>